<dbReference type="PANTHER" id="PTHR12133">
    <property type="entry name" value="TRNA (ADENINE(58)-N(1))-METHYLTRANSFERASE"/>
    <property type="match status" value="1"/>
</dbReference>
<dbReference type="InterPro" id="IPR014816">
    <property type="entry name" value="tRNA_MeTrfase_Gcd14"/>
</dbReference>
<comment type="subcellular location">
    <subcellularLocation>
        <location evidence="1 8">Nucleus</location>
    </subcellularLocation>
</comment>
<dbReference type="Gene3D" id="3.40.50.150">
    <property type="entry name" value="Vaccinia Virus protein VP39"/>
    <property type="match status" value="1"/>
</dbReference>
<feature type="domain" description="tRNA (adenine(58)-N(1))-methyltransferase catalytic subunit TRM61 C-terminal" evidence="11">
    <location>
        <begin position="63"/>
        <end position="349"/>
    </location>
</feature>
<comment type="catalytic activity">
    <reaction evidence="8">
        <text>adenosine(58) in tRNA + S-adenosyl-L-methionine = N(1)-methyladenosine(58) in tRNA + S-adenosyl-L-homocysteine + H(+)</text>
        <dbReference type="Rhea" id="RHEA:43152"/>
        <dbReference type="Rhea" id="RHEA-COMP:10365"/>
        <dbReference type="Rhea" id="RHEA-COMP:10366"/>
        <dbReference type="ChEBI" id="CHEBI:15378"/>
        <dbReference type="ChEBI" id="CHEBI:57856"/>
        <dbReference type="ChEBI" id="CHEBI:59789"/>
        <dbReference type="ChEBI" id="CHEBI:74411"/>
        <dbReference type="ChEBI" id="CHEBI:74491"/>
        <dbReference type="EC" id="2.1.1.220"/>
    </reaction>
</comment>
<dbReference type="GO" id="GO:0005634">
    <property type="term" value="C:nucleus"/>
    <property type="evidence" value="ECO:0007669"/>
    <property type="project" value="UniProtKB-SubCell"/>
</dbReference>
<accession>A0A224ZAS4</accession>
<feature type="region of interest" description="Disordered" evidence="10">
    <location>
        <begin position="252"/>
        <end position="325"/>
    </location>
</feature>
<keyword evidence="3 8" id="KW-0808">Transferase</keyword>
<dbReference type="InterPro" id="IPR029063">
    <property type="entry name" value="SAM-dependent_MTases_sf"/>
</dbReference>
<evidence type="ECO:0000256" key="7">
    <source>
        <dbReference type="ARBA" id="ARBA00048481"/>
    </source>
</evidence>
<evidence type="ECO:0000313" key="12">
    <source>
        <dbReference type="EMBL" id="MAA24004.1"/>
    </source>
</evidence>
<evidence type="ECO:0000259" key="11">
    <source>
        <dbReference type="Pfam" id="PF08704"/>
    </source>
</evidence>
<reference evidence="12" key="1">
    <citation type="journal article" date="2017" name="Parasit. Vectors">
        <title>Sialotranscriptomics of Rhipicephalus zambeziensis reveals intricate expression profiles of secretory proteins and suggests tight temporal transcriptional regulation during blood-feeding.</title>
        <authorList>
            <person name="de Castro M.H."/>
            <person name="de Klerk D."/>
            <person name="Pienaar R."/>
            <person name="Rees D.J.G."/>
            <person name="Mans B.J."/>
        </authorList>
    </citation>
    <scope>NUCLEOTIDE SEQUENCE</scope>
    <source>
        <tissue evidence="12">Salivary glands</tissue>
    </source>
</reference>
<evidence type="ECO:0000256" key="2">
    <source>
        <dbReference type="ARBA" id="ARBA00022603"/>
    </source>
</evidence>
<proteinExistence type="inferred from homology"/>
<protein>
    <recommendedName>
        <fullName evidence="8">tRNA (adenine(58)-N(1))-methyltransferase catalytic subunit TRMT61A</fullName>
        <ecNumber evidence="8">2.1.1.220</ecNumber>
    </recommendedName>
</protein>
<dbReference type="Pfam" id="PF14801">
    <property type="entry name" value="TrmI-like_N"/>
    <property type="match status" value="1"/>
</dbReference>
<evidence type="ECO:0000256" key="1">
    <source>
        <dbReference type="ARBA" id="ARBA00004123"/>
    </source>
</evidence>
<dbReference type="EMBL" id="GFPF01012858">
    <property type="protein sequence ID" value="MAA24004.1"/>
    <property type="molecule type" value="Transcribed_RNA"/>
</dbReference>
<dbReference type="PROSITE" id="PS51620">
    <property type="entry name" value="SAM_TRM61"/>
    <property type="match status" value="1"/>
</dbReference>
<dbReference type="Pfam" id="PF08704">
    <property type="entry name" value="GCD14"/>
    <property type="match status" value="1"/>
</dbReference>
<evidence type="ECO:0000256" key="9">
    <source>
        <dbReference type="PIRSR" id="PIRSR017269-1"/>
    </source>
</evidence>
<feature type="binding site" evidence="9">
    <location>
        <position position="134"/>
    </location>
    <ligand>
        <name>S-adenosyl-L-methionine</name>
        <dbReference type="ChEBI" id="CHEBI:59789"/>
    </ligand>
</feature>
<sequence>MTNFLSHSNVAQAGDTCVVYCTFAHIYSIKLAHGEVFQTKYGALKHDEVIGRTYGSKVQCSCGYVYVLRATPELWTLTLPHRTQILYTRDISLVTLQLDLKPGSVVCEVGTGSGSMTHALAQTVAPNGHVYTFDFHEHRAQVAQKEFQDHGLNSVVTCAHRDVCQDGFGIEGLADAVFLDLPHPWKAVDAAASALKPGCGGRLCSFSPCVEQVQRTCEALRARGFVDVVTLECLERPYEVKQVMMADIRDTCRAPSGGQAPRKEEPATAEAPATTEGDAMTGVEEPSESLDAADAGAEGEAKATGDTKRGKKRRGHPEDPAAATQGFSFQAAIPTLQIPGHTGYLTFATLLAS</sequence>
<evidence type="ECO:0000256" key="10">
    <source>
        <dbReference type="SAM" id="MobiDB-lite"/>
    </source>
</evidence>
<dbReference type="PIRSF" id="PIRSF017269">
    <property type="entry name" value="GCD14"/>
    <property type="match status" value="1"/>
</dbReference>
<dbReference type="InterPro" id="IPR049470">
    <property type="entry name" value="TRM61_C"/>
</dbReference>
<evidence type="ECO:0000256" key="3">
    <source>
        <dbReference type="ARBA" id="ARBA00022679"/>
    </source>
</evidence>
<keyword evidence="4 8" id="KW-0949">S-adenosyl-L-methionine</keyword>
<dbReference type="AlphaFoldDB" id="A0A224ZAS4"/>
<dbReference type="GO" id="GO:0030488">
    <property type="term" value="P:tRNA methylation"/>
    <property type="evidence" value="ECO:0007669"/>
    <property type="project" value="InterPro"/>
</dbReference>
<evidence type="ECO:0000256" key="4">
    <source>
        <dbReference type="ARBA" id="ARBA00022691"/>
    </source>
</evidence>
<dbReference type="GO" id="GO:0160107">
    <property type="term" value="F:tRNA (adenine(58)-N1)-methyltransferase activity"/>
    <property type="evidence" value="ECO:0007669"/>
    <property type="project" value="UniProtKB-EC"/>
</dbReference>
<organism evidence="12">
    <name type="scientific">Rhipicephalus zambeziensis</name>
    <dbReference type="NCBI Taxonomy" id="60191"/>
    <lineage>
        <taxon>Eukaryota</taxon>
        <taxon>Metazoa</taxon>
        <taxon>Ecdysozoa</taxon>
        <taxon>Arthropoda</taxon>
        <taxon>Chelicerata</taxon>
        <taxon>Arachnida</taxon>
        <taxon>Acari</taxon>
        <taxon>Parasitiformes</taxon>
        <taxon>Ixodida</taxon>
        <taxon>Ixodoidea</taxon>
        <taxon>Ixodidae</taxon>
        <taxon>Rhipicephalinae</taxon>
        <taxon>Rhipicephalus</taxon>
        <taxon>Rhipicephalus</taxon>
    </lineage>
</organism>
<comment type="function">
    <text evidence="8">Catalytic subunit of tRNA (adenine-N(1)-)-methyltransferase, which catalyzes the formation of N(1)-methyladenine at position 58 (m1A58) in initiator methionyl-tRNA.</text>
</comment>
<keyword evidence="2 8" id="KW-0489">Methyltransferase</keyword>
<comment type="catalytic activity">
    <reaction evidence="7">
        <text>an adenosine in mRNA + S-adenosyl-L-methionine = an N(1)-methyladenosine in mRNA + S-adenosyl-L-homocysteine + H(+)</text>
        <dbReference type="Rhea" id="RHEA:55392"/>
        <dbReference type="Rhea" id="RHEA-COMP:12414"/>
        <dbReference type="Rhea" id="RHEA-COMP:12415"/>
        <dbReference type="ChEBI" id="CHEBI:15378"/>
        <dbReference type="ChEBI" id="CHEBI:57856"/>
        <dbReference type="ChEBI" id="CHEBI:59789"/>
        <dbReference type="ChEBI" id="CHEBI:74411"/>
        <dbReference type="ChEBI" id="CHEBI:74491"/>
    </reaction>
</comment>
<dbReference type="CDD" id="cd02440">
    <property type="entry name" value="AdoMet_MTases"/>
    <property type="match status" value="1"/>
</dbReference>
<feature type="compositionally biased region" description="Basic and acidic residues" evidence="10">
    <location>
        <begin position="299"/>
        <end position="308"/>
    </location>
</feature>
<dbReference type="SUPFAM" id="SSF53335">
    <property type="entry name" value="S-adenosyl-L-methionine-dependent methyltransferases"/>
    <property type="match status" value="1"/>
</dbReference>
<dbReference type="Gene3D" id="3.10.330.20">
    <property type="match status" value="1"/>
</dbReference>
<comment type="similarity">
    <text evidence="8">Belongs to the class I-like SAM-binding methyltransferase superfamily. TRM61 family.</text>
</comment>
<dbReference type="GO" id="GO:0031515">
    <property type="term" value="C:tRNA (m1A) methyltransferase complex"/>
    <property type="evidence" value="ECO:0007669"/>
    <property type="project" value="UniProtKB-UniRule"/>
</dbReference>
<evidence type="ECO:0000256" key="5">
    <source>
        <dbReference type="ARBA" id="ARBA00022694"/>
    </source>
</evidence>
<evidence type="ECO:0000256" key="6">
    <source>
        <dbReference type="ARBA" id="ARBA00023242"/>
    </source>
</evidence>
<name>A0A224ZAS4_9ACAR</name>
<feature type="binding site" evidence="9">
    <location>
        <position position="180"/>
    </location>
    <ligand>
        <name>S-adenosyl-L-methionine</name>
        <dbReference type="ChEBI" id="CHEBI:59789"/>
    </ligand>
</feature>
<dbReference type="PANTHER" id="PTHR12133:SF2">
    <property type="entry name" value="TRNA (ADENINE(58)-N(1))-METHYLTRANSFERASE CATALYTIC SUBUNIT TRMT61A"/>
    <property type="match status" value="1"/>
</dbReference>
<keyword evidence="5 8" id="KW-0819">tRNA processing</keyword>
<keyword evidence="6 8" id="KW-0539">Nucleus</keyword>
<evidence type="ECO:0000256" key="8">
    <source>
        <dbReference type="PIRNR" id="PIRNR017269"/>
    </source>
</evidence>
<dbReference type="EC" id="2.1.1.220" evidence="8"/>